<dbReference type="InterPro" id="IPR051907">
    <property type="entry name" value="DoxX-like_oxidoreductase"/>
</dbReference>
<dbReference type="EMBL" id="BMMW01000009">
    <property type="protein sequence ID" value="GGK70059.1"/>
    <property type="molecule type" value="Genomic_DNA"/>
</dbReference>
<keyword evidence="5 7" id="KW-1133">Transmembrane helix</keyword>
<dbReference type="Proteomes" id="UP000612956">
    <property type="component" value="Unassembled WGS sequence"/>
</dbReference>
<dbReference type="InterPro" id="IPR032808">
    <property type="entry name" value="DoxX"/>
</dbReference>
<comment type="caution">
    <text evidence="8">The sequence shown here is derived from an EMBL/GenBank/DDBJ whole genome shotgun (WGS) entry which is preliminary data.</text>
</comment>
<comment type="similarity">
    <text evidence="2">Belongs to the DoxX family.</text>
</comment>
<reference evidence="8" key="1">
    <citation type="journal article" date="2014" name="Int. J. Syst. Evol. Microbiol.">
        <title>Complete genome sequence of Corynebacterium casei LMG S-19264T (=DSM 44701T), isolated from a smear-ripened cheese.</title>
        <authorList>
            <consortium name="US DOE Joint Genome Institute (JGI-PGF)"/>
            <person name="Walter F."/>
            <person name="Albersmeier A."/>
            <person name="Kalinowski J."/>
            <person name="Ruckert C."/>
        </authorList>
    </citation>
    <scope>NUCLEOTIDE SEQUENCE</scope>
    <source>
        <strain evidence="8">CGMCC 4.7278</strain>
    </source>
</reference>
<sequence>MTVTTSPATESTTNTETNDATSIGLLILRVGFGGLMAIHGAQKLFGWFNGYGWSANADGFEAMGYHPGALFGTLAGGTELLAGLALALGLFTPLAAAALLGTMVNVLNTTWGNGLMGGTAGPGYEMGLLFAIVAVVIGFTGAGKYSLDNGRVWDRNGVAIGGGVLVVGIVSGLLILVLKAVL</sequence>
<proteinExistence type="inferred from homology"/>
<evidence type="ECO:0000256" key="3">
    <source>
        <dbReference type="ARBA" id="ARBA00022475"/>
    </source>
</evidence>
<feature type="transmembrane region" description="Helical" evidence="7">
    <location>
        <begin position="20"/>
        <end position="38"/>
    </location>
</feature>
<protein>
    <recommendedName>
        <fullName evidence="10">DoxX family membrane protein</fullName>
    </recommendedName>
</protein>
<keyword evidence="3" id="KW-1003">Cell membrane</keyword>
<dbReference type="GO" id="GO:0005886">
    <property type="term" value="C:plasma membrane"/>
    <property type="evidence" value="ECO:0007669"/>
    <property type="project" value="UniProtKB-SubCell"/>
</dbReference>
<dbReference type="AlphaFoldDB" id="A0A917VFC1"/>
<gene>
    <name evidence="8" type="ORF">GCM10011591_47740</name>
</gene>
<comment type="subcellular location">
    <subcellularLocation>
        <location evidence="1">Cell membrane</location>
        <topology evidence="1">Multi-pass membrane protein</topology>
    </subcellularLocation>
</comment>
<reference evidence="8" key="2">
    <citation type="submission" date="2020-09" db="EMBL/GenBank/DDBJ databases">
        <authorList>
            <person name="Sun Q."/>
            <person name="Zhou Y."/>
        </authorList>
    </citation>
    <scope>NUCLEOTIDE SEQUENCE</scope>
    <source>
        <strain evidence="8">CGMCC 4.7278</strain>
    </source>
</reference>
<keyword evidence="9" id="KW-1185">Reference proteome</keyword>
<organism evidence="8 9">
    <name type="scientific">Nocardia camponoti</name>
    <dbReference type="NCBI Taxonomy" id="1616106"/>
    <lineage>
        <taxon>Bacteria</taxon>
        <taxon>Bacillati</taxon>
        <taxon>Actinomycetota</taxon>
        <taxon>Actinomycetes</taxon>
        <taxon>Mycobacteriales</taxon>
        <taxon>Nocardiaceae</taxon>
        <taxon>Nocardia</taxon>
    </lineage>
</organism>
<accession>A0A917VFC1</accession>
<evidence type="ECO:0000256" key="2">
    <source>
        <dbReference type="ARBA" id="ARBA00006679"/>
    </source>
</evidence>
<evidence type="ECO:0000256" key="4">
    <source>
        <dbReference type="ARBA" id="ARBA00022692"/>
    </source>
</evidence>
<dbReference type="RefSeq" id="WP_188831333.1">
    <property type="nucleotide sequence ID" value="NZ_BMMW01000009.1"/>
</dbReference>
<evidence type="ECO:0000313" key="8">
    <source>
        <dbReference type="EMBL" id="GGK70059.1"/>
    </source>
</evidence>
<evidence type="ECO:0000256" key="6">
    <source>
        <dbReference type="ARBA" id="ARBA00023136"/>
    </source>
</evidence>
<keyword evidence="4 7" id="KW-0812">Transmembrane</keyword>
<feature type="transmembrane region" description="Helical" evidence="7">
    <location>
        <begin position="126"/>
        <end position="145"/>
    </location>
</feature>
<feature type="transmembrane region" description="Helical" evidence="7">
    <location>
        <begin position="80"/>
        <end position="106"/>
    </location>
</feature>
<evidence type="ECO:0008006" key="10">
    <source>
        <dbReference type="Google" id="ProtNLM"/>
    </source>
</evidence>
<name>A0A917VFC1_9NOCA</name>
<evidence type="ECO:0000256" key="1">
    <source>
        <dbReference type="ARBA" id="ARBA00004651"/>
    </source>
</evidence>
<dbReference type="Pfam" id="PF07681">
    <property type="entry name" value="DoxX"/>
    <property type="match status" value="1"/>
</dbReference>
<evidence type="ECO:0000256" key="7">
    <source>
        <dbReference type="SAM" id="Phobius"/>
    </source>
</evidence>
<evidence type="ECO:0000256" key="5">
    <source>
        <dbReference type="ARBA" id="ARBA00022989"/>
    </source>
</evidence>
<evidence type="ECO:0000313" key="9">
    <source>
        <dbReference type="Proteomes" id="UP000612956"/>
    </source>
</evidence>
<keyword evidence="6 7" id="KW-0472">Membrane</keyword>
<dbReference type="PANTHER" id="PTHR33452:SF1">
    <property type="entry name" value="INNER MEMBRANE PROTEIN YPHA-RELATED"/>
    <property type="match status" value="1"/>
</dbReference>
<feature type="transmembrane region" description="Helical" evidence="7">
    <location>
        <begin position="157"/>
        <end position="178"/>
    </location>
</feature>
<dbReference type="PANTHER" id="PTHR33452">
    <property type="entry name" value="OXIDOREDUCTASE CATD-RELATED"/>
    <property type="match status" value="1"/>
</dbReference>